<comment type="caution">
    <text evidence="7">The sequence shown here is derived from an EMBL/GenBank/DDBJ whole genome shotgun (WGS) entry which is preliminary data.</text>
</comment>
<feature type="compositionally biased region" description="Basic and acidic residues" evidence="5">
    <location>
        <begin position="427"/>
        <end position="437"/>
    </location>
</feature>
<organism evidence="7 8">
    <name type="scientific">Populus tomentosa</name>
    <name type="common">Chinese white poplar</name>
    <dbReference type="NCBI Taxonomy" id="118781"/>
    <lineage>
        <taxon>Eukaryota</taxon>
        <taxon>Viridiplantae</taxon>
        <taxon>Streptophyta</taxon>
        <taxon>Embryophyta</taxon>
        <taxon>Tracheophyta</taxon>
        <taxon>Spermatophyta</taxon>
        <taxon>Magnoliopsida</taxon>
        <taxon>eudicotyledons</taxon>
        <taxon>Gunneridae</taxon>
        <taxon>Pentapetalae</taxon>
        <taxon>rosids</taxon>
        <taxon>fabids</taxon>
        <taxon>Malpighiales</taxon>
        <taxon>Salicaceae</taxon>
        <taxon>Saliceae</taxon>
        <taxon>Populus</taxon>
    </lineage>
</organism>
<dbReference type="GO" id="GO:0016018">
    <property type="term" value="F:cyclosporin A binding"/>
    <property type="evidence" value="ECO:0007669"/>
    <property type="project" value="TreeGrafter"/>
</dbReference>
<reference evidence="7" key="1">
    <citation type="journal article" date="2020" name="bioRxiv">
        <title>Hybrid origin of Populus tomentosa Carr. identified through genome sequencing and phylogenomic analysis.</title>
        <authorList>
            <person name="An X."/>
            <person name="Gao K."/>
            <person name="Chen Z."/>
            <person name="Li J."/>
            <person name="Yang X."/>
            <person name="Yang X."/>
            <person name="Zhou J."/>
            <person name="Guo T."/>
            <person name="Zhao T."/>
            <person name="Huang S."/>
            <person name="Miao D."/>
            <person name="Khan W.U."/>
            <person name="Rao P."/>
            <person name="Ye M."/>
            <person name="Lei B."/>
            <person name="Liao W."/>
            <person name="Wang J."/>
            <person name="Ji L."/>
            <person name="Li Y."/>
            <person name="Guo B."/>
            <person name="Mustafa N.S."/>
            <person name="Li S."/>
            <person name="Yun Q."/>
            <person name="Keller S.R."/>
            <person name="Mao J."/>
            <person name="Zhang R."/>
            <person name="Strauss S.H."/>
        </authorList>
    </citation>
    <scope>NUCLEOTIDE SEQUENCE</scope>
    <source>
        <strain evidence="7">GM15</strain>
        <tissue evidence="7">Leaf</tissue>
    </source>
</reference>
<gene>
    <name evidence="7" type="ORF">POTOM_021878</name>
</gene>
<feature type="compositionally biased region" description="Basic and acidic residues" evidence="5">
    <location>
        <begin position="524"/>
        <end position="534"/>
    </location>
</feature>
<dbReference type="AlphaFoldDB" id="A0A8X7ZP77"/>
<evidence type="ECO:0000256" key="3">
    <source>
        <dbReference type="ARBA" id="ARBA00023110"/>
    </source>
</evidence>
<feature type="compositionally biased region" description="Low complexity" evidence="5">
    <location>
        <begin position="695"/>
        <end position="706"/>
    </location>
</feature>
<keyword evidence="3" id="KW-0697">Rotamase</keyword>
<dbReference type="CDD" id="cd01926">
    <property type="entry name" value="cyclophilin_ABH_like"/>
    <property type="match status" value="1"/>
</dbReference>
<dbReference type="PANTHER" id="PTHR11071">
    <property type="entry name" value="PEPTIDYL-PROLYL CIS-TRANS ISOMERASE"/>
    <property type="match status" value="1"/>
</dbReference>
<accession>A0A8X7ZP77</accession>
<proteinExistence type="predicted"/>
<dbReference type="PROSITE" id="PS50072">
    <property type="entry name" value="CSA_PPIASE_2"/>
    <property type="match status" value="1"/>
</dbReference>
<feature type="compositionally biased region" description="Basic residues" evidence="5">
    <location>
        <begin position="629"/>
        <end position="655"/>
    </location>
</feature>
<feature type="domain" description="PPIase cyclophilin-type" evidence="6">
    <location>
        <begin position="74"/>
        <end position="245"/>
    </location>
</feature>
<evidence type="ECO:0000313" key="8">
    <source>
        <dbReference type="Proteomes" id="UP000886885"/>
    </source>
</evidence>
<dbReference type="GO" id="GO:0005737">
    <property type="term" value="C:cytoplasm"/>
    <property type="evidence" value="ECO:0007669"/>
    <property type="project" value="TreeGrafter"/>
</dbReference>
<dbReference type="FunFam" id="2.40.100.10:FF:000022">
    <property type="entry name" value="Peptidyl-prolyl cis-trans isomerase CYP95"/>
    <property type="match status" value="1"/>
</dbReference>
<feature type="compositionally biased region" description="Basic residues" evidence="5">
    <location>
        <begin position="332"/>
        <end position="371"/>
    </location>
</feature>
<comment type="catalytic activity">
    <reaction evidence="1">
        <text>[protein]-peptidylproline (omega=180) = [protein]-peptidylproline (omega=0)</text>
        <dbReference type="Rhea" id="RHEA:16237"/>
        <dbReference type="Rhea" id="RHEA-COMP:10747"/>
        <dbReference type="Rhea" id="RHEA-COMP:10748"/>
        <dbReference type="ChEBI" id="CHEBI:83833"/>
        <dbReference type="ChEBI" id="CHEBI:83834"/>
        <dbReference type="EC" id="5.2.1.8"/>
    </reaction>
</comment>
<dbReference type="PROSITE" id="PS00170">
    <property type="entry name" value="CSA_PPIASE_1"/>
    <property type="match status" value="1"/>
</dbReference>
<feature type="compositionally biased region" description="Low complexity" evidence="5">
    <location>
        <begin position="373"/>
        <end position="390"/>
    </location>
</feature>
<feature type="compositionally biased region" description="Basic and acidic residues" evidence="5">
    <location>
        <begin position="450"/>
        <end position="472"/>
    </location>
</feature>
<evidence type="ECO:0000256" key="1">
    <source>
        <dbReference type="ARBA" id="ARBA00000971"/>
    </source>
</evidence>
<sequence length="749" mass="82364">MYPRAQLTKHVKTGPKPLRANAQLSERTYISRSSAHVCGRCFFCCISKLNANLELLSSVLDRGEMNKKKNPLVFLDVSIDGDPAERIFIELFADVVPRTAENFRALCTGEKGIGKTTGKPLHYKGSSFHRIIKEFMAQGGDFSKGNGTLFDSICTGGESIYGGKFADENFILRHEGAGRLSMANSGPNTNGSQFFITLKPQAHLDGKHVVFGKVAKGMDIVKKIEQVGSARGQPTRPVKIVDCGETSESKIEDAVGKDTGKNKKAGKPSDDGPNEQVRGRSKKSLKDTRKKRKRRHSSSDSDSDSDSDSSSSDSETSSSESDSDSSSSSDGRHKKRRRSAKRGKYHGRKQKNGRRERKRGRSDKRSRRKSKWSSESSSGTETDSSSTTSTSDDRSPVAAHKTSNSTQAGKKSIQSSGASGKSPSRLSKKEAVVEQHQRNQKPMKAAGSSPHEEGELSPRNDEHQNNGHEMDSKSGATPNQHPPSDNSNKSRRAMPSSKRRPNNSHRSSPSMSPKEVSRSLIFRTDSRSPVRKSGELGQGRSSRSPLSSPANKGRHEPSMSNQSQSPNGAPTRIRKGRGFTDRYAFARRYRTPSPERSPQRSYRYGGRNINGRNRDRLPSYRSYSERSPPRRHISSPRGRSPPRHGRRRSRSRSPRRSPTPGDKRPSISEGLKSRLGPRVDDQPFPNKGRMRSRSSSRSSSRGSSHSRSPDALPPKRQGIAARASMSPSSSPSEQQALVSYGDASPDILK</sequence>
<feature type="compositionally biased region" description="Low complexity" evidence="5">
    <location>
        <begin position="308"/>
        <end position="329"/>
    </location>
</feature>
<dbReference type="OrthoDB" id="1933488at2759"/>
<protein>
    <recommendedName>
        <fullName evidence="2">peptidylprolyl isomerase</fullName>
        <ecNumber evidence="2">5.2.1.8</ecNumber>
    </recommendedName>
</protein>
<feature type="compositionally biased region" description="Basic residues" evidence="5">
    <location>
        <begin position="279"/>
        <end position="296"/>
    </location>
</feature>
<evidence type="ECO:0000256" key="4">
    <source>
        <dbReference type="ARBA" id="ARBA00023235"/>
    </source>
</evidence>
<feature type="compositionally biased region" description="Polar residues" evidence="5">
    <location>
        <begin position="401"/>
        <end position="425"/>
    </location>
</feature>
<name>A0A8X7ZP77_POPTO</name>
<evidence type="ECO:0000256" key="2">
    <source>
        <dbReference type="ARBA" id="ARBA00013194"/>
    </source>
</evidence>
<dbReference type="Proteomes" id="UP000886885">
    <property type="component" value="Chromosome 5D"/>
</dbReference>
<dbReference type="EC" id="5.2.1.8" evidence="2"/>
<feature type="region of interest" description="Disordered" evidence="5">
    <location>
        <begin position="228"/>
        <end position="749"/>
    </location>
</feature>
<dbReference type="PANTHER" id="PTHR11071:SF447">
    <property type="entry name" value="PEPTIDYL-PROLYL CIS-TRANS ISOMERASE CYP63"/>
    <property type="match status" value="1"/>
</dbReference>
<feature type="compositionally biased region" description="Basic residues" evidence="5">
    <location>
        <begin position="489"/>
        <end position="503"/>
    </location>
</feature>
<dbReference type="InterPro" id="IPR020892">
    <property type="entry name" value="Cyclophilin-type_PPIase_CS"/>
</dbReference>
<dbReference type="EMBL" id="JAAWWB010000010">
    <property type="protein sequence ID" value="KAG6774523.1"/>
    <property type="molecule type" value="Genomic_DNA"/>
</dbReference>
<feature type="compositionally biased region" description="Low complexity" evidence="5">
    <location>
        <begin position="504"/>
        <end position="514"/>
    </location>
</feature>
<dbReference type="Pfam" id="PF00160">
    <property type="entry name" value="Pro_isomerase"/>
    <property type="match status" value="1"/>
</dbReference>
<feature type="compositionally biased region" description="Polar residues" evidence="5">
    <location>
        <begin position="474"/>
        <end position="487"/>
    </location>
</feature>
<evidence type="ECO:0000256" key="5">
    <source>
        <dbReference type="SAM" id="MobiDB-lite"/>
    </source>
</evidence>
<evidence type="ECO:0000313" key="7">
    <source>
        <dbReference type="EMBL" id="KAG6774523.1"/>
    </source>
</evidence>
<keyword evidence="8" id="KW-1185">Reference proteome</keyword>
<evidence type="ECO:0000259" key="6">
    <source>
        <dbReference type="PROSITE" id="PS50072"/>
    </source>
</evidence>
<feature type="compositionally biased region" description="Basic and acidic residues" evidence="5">
    <location>
        <begin position="247"/>
        <end position="261"/>
    </location>
</feature>
<keyword evidence="4" id="KW-0413">Isomerase</keyword>
<feature type="compositionally biased region" description="Polar residues" evidence="5">
    <location>
        <begin position="558"/>
        <end position="568"/>
    </location>
</feature>
<feature type="compositionally biased region" description="Basic and acidic residues" evidence="5">
    <location>
        <begin position="612"/>
        <end position="628"/>
    </location>
</feature>
<dbReference type="GO" id="GO:0006457">
    <property type="term" value="P:protein folding"/>
    <property type="evidence" value="ECO:0007669"/>
    <property type="project" value="InterPro"/>
</dbReference>
<feature type="compositionally biased region" description="Polar residues" evidence="5">
    <location>
        <begin position="539"/>
        <end position="550"/>
    </location>
</feature>
<dbReference type="GO" id="GO:0003755">
    <property type="term" value="F:peptidyl-prolyl cis-trans isomerase activity"/>
    <property type="evidence" value="ECO:0007669"/>
    <property type="project" value="UniProtKB-KW"/>
</dbReference>
<feature type="compositionally biased region" description="Low complexity" evidence="5">
    <location>
        <begin position="600"/>
        <end position="611"/>
    </location>
</feature>
<dbReference type="InterPro" id="IPR002130">
    <property type="entry name" value="Cyclophilin-type_PPIase_dom"/>
</dbReference>